<dbReference type="RefSeq" id="WP_004355048.1">
    <property type="nucleotide sequence ID" value="NZ_AMXF01000001.1"/>
</dbReference>
<reference evidence="1 2" key="1">
    <citation type="submission" date="2012-09" db="EMBL/GenBank/DDBJ databases">
        <title>Draft Genome Sequences of 6 Strains from Genus Thauera.</title>
        <authorList>
            <person name="Liu B."/>
            <person name="Shapleigh J.P."/>
            <person name="Frostegard A.H."/>
        </authorList>
    </citation>
    <scope>NUCLEOTIDE SEQUENCE [LARGE SCALE GENOMIC DNA]</scope>
    <source>
        <strain evidence="1 2">B4P</strain>
    </source>
</reference>
<dbReference type="AlphaFoldDB" id="N6ZXB8"/>
<evidence type="ECO:0000313" key="1">
    <source>
        <dbReference type="EMBL" id="ENO99132.1"/>
    </source>
</evidence>
<dbReference type="EMBL" id="AMXF01000001">
    <property type="protein sequence ID" value="ENO99132.1"/>
    <property type="molecule type" value="Genomic_DNA"/>
</dbReference>
<sequence>MSHYLIELYTPNAAWQVLSADQRKKFLNGIQSAMSELSKLGIEVLALGENDRSIAQAIAPAL</sequence>
<dbReference type="Pfam" id="PF20321">
    <property type="entry name" value="DUF6616"/>
    <property type="match status" value="1"/>
</dbReference>
<dbReference type="OrthoDB" id="670883at2"/>
<organism evidence="1 2">
    <name type="scientific">Thauera phenylacetica B4P</name>
    <dbReference type="NCBI Taxonomy" id="1234382"/>
    <lineage>
        <taxon>Bacteria</taxon>
        <taxon>Pseudomonadati</taxon>
        <taxon>Pseudomonadota</taxon>
        <taxon>Betaproteobacteria</taxon>
        <taxon>Rhodocyclales</taxon>
        <taxon>Zoogloeaceae</taxon>
        <taxon>Thauera</taxon>
    </lineage>
</organism>
<dbReference type="InterPro" id="IPR046724">
    <property type="entry name" value="DUF6616"/>
</dbReference>
<name>N6ZXB8_9RHOO</name>
<evidence type="ECO:0000313" key="2">
    <source>
        <dbReference type="Proteomes" id="UP000013047"/>
    </source>
</evidence>
<dbReference type="Proteomes" id="UP000013047">
    <property type="component" value="Unassembled WGS sequence"/>
</dbReference>
<gene>
    <name evidence="1" type="ORF">C667_00690</name>
</gene>
<accession>N6ZXB8</accession>
<protein>
    <submittedName>
        <fullName evidence="1">Uncharacterized protein</fullName>
    </submittedName>
</protein>
<comment type="caution">
    <text evidence="1">The sequence shown here is derived from an EMBL/GenBank/DDBJ whole genome shotgun (WGS) entry which is preliminary data.</text>
</comment>
<keyword evidence="2" id="KW-1185">Reference proteome</keyword>
<proteinExistence type="predicted"/>